<keyword evidence="2" id="KW-0732">Signal</keyword>
<dbReference type="SUPFAM" id="SSF53649">
    <property type="entry name" value="Alkaline phosphatase-like"/>
    <property type="match status" value="1"/>
</dbReference>
<dbReference type="EMBL" id="CAMXCT010005223">
    <property type="protein sequence ID" value="CAI4011763.1"/>
    <property type="molecule type" value="Genomic_DNA"/>
</dbReference>
<sequence>MARFLALLPLLAFPLSLADSCESDCGASSPSVDLLQRKLQVNNSLSPQSSRPNLLFIVLDQWRWDWTGLDTTTPVPMPTLKRLAAQGVRFTRAYTPSPQCVPARTAMAHVTPNYLKGNWKASDDD</sequence>
<evidence type="ECO:0000313" key="5">
    <source>
        <dbReference type="EMBL" id="CAL1165138.1"/>
    </source>
</evidence>
<dbReference type="Pfam" id="PF00884">
    <property type="entry name" value="Sulfatase"/>
    <property type="match status" value="1"/>
</dbReference>
<dbReference type="Gene3D" id="3.40.720.10">
    <property type="entry name" value="Alkaline Phosphatase, subunit A"/>
    <property type="match status" value="1"/>
</dbReference>
<protein>
    <submittedName>
        <fullName evidence="6">Uncharacterized sulfatase YidJ</fullName>
    </submittedName>
</protein>
<organism evidence="4">
    <name type="scientific">Cladocopium goreaui</name>
    <dbReference type="NCBI Taxonomy" id="2562237"/>
    <lineage>
        <taxon>Eukaryota</taxon>
        <taxon>Sar</taxon>
        <taxon>Alveolata</taxon>
        <taxon>Dinophyceae</taxon>
        <taxon>Suessiales</taxon>
        <taxon>Symbiodiniaceae</taxon>
        <taxon>Cladocopium</taxon>
    </lineage>
</organism>
<dbReference type="InterPro" id="IPR050738">
    <property type="entry name" value="Sulfatase"/>
</dbReference>
<comment type="similarity">
    <text evidence="1">Belongs to the sulfatase family.</text>
</comment>
<dbReference type="EMBL" id="CAMXCT030005223">
    <property type="protein sequence ID" value="CAL4799075.1"/>
    <property type="molecule type" value="Genomic_DNA"/>
</dbReference>
<dbReference type="InterPro" id="IPR017850">
    <property type="entry name" value="Alkaline_phosphatase_core_sf"/>
</dbReference>
<dbReference type="PANTHER" id="PTHR42693:SF33">
    <property type="entry name" value="ARYLSULFATASE"/>
    <property type="match status" value="1"/>
</dbReference>
<dbReference type="PANTHER" id="PTHR42693">
    <property type="entry name" value="ARYLSULFATASE FAMILY MEMBER"/>
    <property type="match status" value="1"/>
</dbReference>
<comment type="caution">
    <text evidence="4">The sequence shown here is derived from an EMBL/GenBank/DDBJ whole genome shotgun (WGS) entry which is preliminary data.</text>
</comment>
<dbReference type="GO" id="GO:0004065">
    <property type="term" value="F:arylsulfatase activity"/>
    <property type="evidence" value="ECO:0007669"/>
    <property type="project" value="TreeGrafter"/>
</dbReference>
<name>A0A9P1DN85_9DINO</name>
<reference evidence="5" key="2">
    <citation type="submission" date="2024-04" db="EMBL/GenBank/DDBJ databases">
        <authorList>
            <person name="Chen Y."/>
            <person name="Shah S."/>
            <person name="Dougan E. K."/>
            <person name="Thang M."/>
            <person name="Chan C."/>
        </authorList>
    </citation>
    <scope>NUCLEOTIDE SEQUENCE [LARGE SCALE GENOMIC DNA]</scope>
</reference>
<keyword evidence="7" id="KW-1185">Reference proteome</keyword>
<feature type="domain" description="Sulfatase N-terminal" evidence="3">
    <location>
        <begin position="52"/>
        <end position="115"/>
    </location>
</feature>
<accession>A0A9P1DN85</accession>
<feature type="chain" id="PRO_5043271507" evidence="2">
    <location>
        <begin position="19"/>
        <end position="125"/>
    </location>
</feature>
<evidence type="ECO:0000256" key="2">
    <source>
        <dbReference type="SAM" id="SignalP"/>
    </source>
</evidence>
<evidence type="ECO:0000313" key="4">
    <source>
        <dbReference type="EMBL" id="CAI4011763.1"/>
    </source>
</evidence>
<evidence type="ECO:0000313" key="7">
    <source>
        <dbReference type="Proteomes" id="UP001152797"/>
    </source>
</evidence>
<dbReference type="InterPro" id="IPR000917">
    <property type="entry name" value="Sulfatase_N"/>
</dbReference>
<dbReference type="Proteomes" id="UP001152797">
    <property type="component" value="Unassembled WGS sequence"/>
</dbReference>
<dbReference type="AlphaFoldDB" id="A0A9P1DN85"/>
<dbReference type="EMBL" id="CAMXCT020005223">
    <property type="protein sequence ID" value="CAL1165138.1"/>
    <property type="molecule type" value="Genomic_DNA"/>
</dbReference>
<gene>
    <name evidence="4" type="ORF">C1SCF055_LOCUS36892</name>
</gene>
<evidence type="ECO:0000259" key="3">
    <source>
        <dbReference type="Pfam" id="PF00884"/>
    </source>
</evidence>
<reference evidence="4" key="1">
    <citation type="submission" date="2022-10" db="EMBL/GenBank/DDBJ databases">
        <authorList>
            <person name="Chen Y."/>
            <person name="Dougan E. K."/>
            <person name="Chan C."/>
            <person name="Rhodes N."/>
            <person name="Thang M."/>
        </authorList>
    </citation>
    <scope>NUCLEOTIDE SEQUENCE</scope>
</reference>
<evidence type="ECO:0000256" key="1">
    <source>
        <dbReference type="ARBA" id="ARBA00008779"/>
    </source>
</evidence>
<proteinExistence type="inferred from homology"/>
<feature type="signal peptide" evidence="2">
    <location>
        <begin position="1"/>
        <end position="18"/>
    </location>
</feature>
<evidence type="ECO:0000313" key="6">
    <source>
        <dbReference type="EMBL" id="CAL4799075.1"/>
    </source>
</evidence>